<dbReference type="EMBL" id="CP053084">
    <property type="protein sequence ID" value="QJR29090.1"/>
    <property type="molecule type" value="Genomic_DNA"/>
</dbReference>
<keyword evidence="2" id="KW-1185">Reference proteome</keyword>
<sequence>MDQAKTLRHLLGRKAATIHPILGDMGSDYAACLARFVLEQQARSERSTVLFDGSAAGLPQLLPAHARTDLIEFFNGKLNLEDQVIELAESQYLVVARIGLEALAKKPAQSLALLGKLHRMPVSCDRFYATLPYEAVELAKAFSPQDDWYWVVQPTARSVTRAFQAIRSSKGVDENIHHRVIVAGVRSTDEADHVFANLLESTSSFLVNPLQYAGHLPALPSGKALNQVGREMIAAGRRIAKAICSFDEHALA</sequence>
<proteinExistence type="predicted"/>
<reference evidence="1 2" key="1">
    <citation type="submission" date="2020-05" db="EMBL/GenBank/DDBJ databases">
        <title>Compete genome of Limnobacter sp. SAORIC-580.</title>
        <authorList>
            <person name="Song J."/>
            <person name="Cho J.-C."/>
        </authorList>
    </citation>
    <scope>NUCLEOTIDE SEQUENCE [LARGE SCALE GENOMIC DNA]</scope>
    <source>
        <strain evidence="1 2">SAORIC-580</strain>
    </source>
</reference>
<protein>
    <submittedName>
        <fullName evidence="1">Uncharacterized protein</fullName>
    </submittedName>
</protein>
<name>A0ABX6N571_9BURK</name>
<organism evidence="1 2">
    <name type="scientific">Limnobacter profundi</name>
    <dbReference type="NCBI Taxonomy" id="2732163"/>
    <lineage>
        <taxon>Bacteria</taxon>
        <taxon>Pseudomonadati</taxon>
        <taxon>Pseudomonadota</taxon>
        <taxon>Betaproteobacteria</taxon>
        <taxon>Burkholderiales</taxon>
        <taxon>Burkholderiaceae</taxon>
        <taxon>Limnobacter</taxon>
    </lineage>
</organism>
<accession>A0ABX6N571</accession>
<evidence type="ECO:0000313" key="2">
    <source>
        <dbReference type="Proteomes" id="UP000501130"/>
    </source>
</evidence>
<dbReference type="Proteomes" id="UP000501130">
    <property type="component" value="Chromosome"/>
</dbReference>
<gene>
    <name evidence="1" type="ORF">HKT17_04890</name>
</gene>
<evidence type="ECO:0000313" key="1">
    <source>
        <dbReference type="EMBL" id="QJR29090.1"/>
    </source>
</evidence>
<dbReference type="RefSeq" id="WP_105028605.1">
    <property type="nucleotide sequence ID" value="NZ_CP053084.1"/>
</dbReference>